<dbReference type="AlphaFoldDB" id="A0A8H3F651"/>
<dbReference type="GO" id="GO:0019748">
    <property type="term" value="P:secondary metabolic process"/>
    <property type="evidence" value="ECO:0007669"/>
    <property type="project" value="TreeGrafter"/>
</dbReference>
<dbReference type="EMBL" id="CAJPDT010000021">
    <property type="protein sequence ID" value="CAF9918679.1"/>
    <property type="molecule type" value="Genomic_DNA"/>
</dbReference>
<dbReference type="Gene3D" id="3.40.50.1820">
    <property type="entry name" value="alpha/beta hydrolase"/>
    <property type="match status" value="1"/>
</dbReference>
<evidence type="ECO:0000313" key="4">
    <source>
        <dbReference type="EMBL" id="CAF9918679.1"/>
    </source>
</evidence>
<dbReference type="GO" id="GO:0005634">
    <property type="term" value="C:nucleus"/>
    <property type="evidence" value="ECO:0007669"/>
    <property type="project" value="TreeGrafter"/>
</dbReference>
<keyword evidence="5" id="KW-1185">Reference proteome</keyword>
<keyword evidence="1" id="KW-0378">Hydrolase</keyword>
<protein>
    <recommendedName>
        <fullName evidence="3">Serine hydrolase domain-containing protein</fullName>
    </recommendedName>
</protein>
<dbReference type="SUPFAM" id="SSF53474">
    <property type="entry name" value="alpha/beta-Hydrolases"/>
    <property type="match status" value="1"/>
</dbReference>
<feature type="chain" id="PRO_5034416170" description="Serine hydrolase domain-containing protein" evidence="2">
    <location>
        <begin position="19"/>
        <end position="255"/>
    </location>
</feature>
<name>A0A8H3F651_9LECA</name>
<organism evidence="4 5">
    <name type="scientific">Imshaugia aleurites</name>
    <dbReference type="NCBI Taxonomy" id="172621"/>
    <lineage>
        <taxon>Eukaryota</taxon>
        <taxon>Fungi</taxon>
        <taxon>Dikarya</taxon>
        <taxon>Ascomycota</taxon>
        <taxon>Pezizomycotina</taxon>
        <taxon>Lecanoromycetes</taxon>
        <taxon>OSLEUM clade</taxon>
        <taxon>Lecanoromycetidae</taxon>
        <taxon>Lecanorales</taxon>
        <taxon>Lecanorineae</taxon>
        <taxon>Parmeliaceae</taxon>
        <taxon>Imshaugia</taxon>
    </lineage>
</organism>
<dbReference type="Pfam" id="PF03959">
    <property type="entry name" value="FSH1"/>
    <property type="match status" value="1"/>
</dbReference>
<accession>A0A8H3F651</accession>
<proteinExistence type="predicted"/>
<dbReference type="GO" id="GO:0016787">
    <property type="term" value="F:hydrolase activity"/>
    <property type="evidence" value="ECO:0007669"/>
    <property type="project" value="UniProtKB-KW"/>
</dbReference>
<feature type="domain" description="Serine hydrolase" evidence="3">
    <location>
        <begin position="38"/>
        <end position="233"/>
    </location>
</feature>
<evidence type="ECO:0000313" key="5">
    <source>
        <dbReference type="Proteomes" id="UP000664534"/>
    </source>
</evidence>
<evidence type="ECO:0000256" key="1">
    <source>
        <dbReference type="ARBA" id="ARBA00022801"/>
    </source>
</evidence>
<evidence type="ECO:0000256" key="2">
    <source>
        <dbReference type="SAM" id="SignalP"/>
    </source>
</evidence>
<dbReference type="OrthoDB" id="414698at2759"/>
<feature type="signal peptide" evidence="2">
    <location>
        <begin position="1"/>
        <end position="18"/>
    </location>
</feature>
<evidence type="ECO:0000259" key="3">
    <source>
        <dbReference type="Pfam" id="PF03959"/>
    </source>
</evidence>
<comment type="caution">
    <text evidence="4">The sequence shown here is derived from an EMBL/GenBank/DDBJ whole genome shotgun (WGS) entry which is preliminary data.</text>
</comment>
<dbReference type="InterPro" id="IPR050593">
    <property type="entry name" value="LovG"/>
</dbReference>
<dbReference type="InterPro" id="IPR005645">
    <property type="entry name" value="FSH-like_dom"/>
</dbReference>
<dbReference type="PANTHER" id="PTHR48070">
    <property type="entry name" value="ESTERASE OVCA2"/>
    <property type="match status" value="1"/>
</dbReference>
<dbReference type="Proteomes" id="UP000664534">
    <property type="component" value="Unassembled WGS sequence"/>
</dbReference>
<dbReference type="InterPro" id="IPR029058">
    <property type="entry name" value="AB_hydrolase_fold"/>
</dbReference>
<sequence length="255" mass="28105">MAPAPMQMFDIPFATVFCLQLTLPSAPVTYHLNKTEPIDFHFVNGHVETPAAPGIAGNYEGPFYRFFNMDETFSYGDGVVVKWPRDSVPSPEEQMREMQDRFLKDVDTSPACDLVKAVLEKEDANPFDGILGFSEGASIAARLLLDASDERLKRRPKFAIFLCGIPPIEAEPVGMLLADNTSRRIDLPTAHITGSKDVFLPAGMALHNLCQKESAARFDHGGGHTVPWGLKQTQGIARAIRATVERWKTDDSALS</sequence>
<dbReference type="GO" id="GO:0005737">
    <property type="term" value="C:cytoplasm"/>
    <property type="evidence" value="ECO:0007669"/>
    <property type="project" value="TreeGrafter"/>
</dbReference>
<keyword evidence="2" id="KW-0732">Signal</keyword>
<reference evidence="4" key="1">
    <citation type="submission" date="2021-03" db="EMBL/GenBank/DDBJ databases">
        <authorList>
            <person name="Tagirdzhanova G."/>
        </authorList>
    </citation>
    <scope>NUCLEOTIDE SEQUENCE</scope>
</reference>
<gene>
    <name evidence="4" type="ORF">IMSHALPRED_004374</name>
</gene>
<dbReference type="PANTHER" id="PTHR48070:SF4">
    <property type="entry name" value="ESTERASE ALNB"/>
    <property type="match status" value="1"/>
</dbReference>